<evidence type="ECO:0000256" key="14">
    <source>
        <dbReference type="SAM" id="MobiDB-lite"/>
    </source>
</evidence>
<dbReference type="InterPro" id="IPR001841">
    <property type="entry name" value="Znf_RING"/>
</dbReference>
<dbReference type="PROSITE" id="PS51184">
    <property type="entry name" value="JMJC"/>
    <property type="match status" value="1"/>
</dbReference>
<accession>A0AAV1BUS6</accession>
<evidence type="ECO:0000256" key="10">
    <source>
        <dbReference type="ARBA" id="ARBA00023163"/>
    </source>
</evidence>
<dbReference type="GO" id="GO:0000118">
    <property type="term" value="C:histone deacetylase complex"/>
    <property type="evidence" value="ECO:0007669"/>
    <property type="project" value="TreeGrafter"/>
</dbReference>
<evidence type="ECO:0000256" key="9">
    <source>
        <dbReference type="ARBA" id="ARBA00023015"/>
    </source>
</evidence>
<dbReference type="GO" id="GO:0032454">
    <property type="term" value="F:histone H3K9 demethylase activity"/>
    <property type="evidence" value="ECO:0007669"/>
    <property type="project" value="InterPro"/>
</dbReference>
<evidence type="ECO:0000256" key="7">
    <source>
        <dbReference type="ARBA" id="ARBA00023002"/>
    </source>
</evidence>
<dbReference type="InterPro" id="IPR003347">
    <property type="entry name" value="JmjC_dom"/>
</dbReference>
<protein>
    <submittedName>
        <fullName evidence="17">OLC1v1020745C2</fullName>
    </submittedName>
</protein>
<dbReference type="InterPro" id="IPR018866">
    <property type="entry name" value="Znf-4CXXC_R1"/>
</dbReference>
<keyword evidence="6" id="KW-0862">Zinc</keyword>
<comment type="caution">
    <text evidence="17">The sequence shown here is derived from an EMBL/GenBank/DDBJ whole genome shotgun (WGS) entry which is preliminary data.</text>
</comment>
<dbReference type="GO" id="GO:0003712">
    <property type="term" value="F:transcription coregulator activity"/>
    <property type="evidence" value="ECO:0007669"/>
    <property type="project" value="TreeGrafter"/>
</dbReference>
<dbReference type="GO" id="GO:0008270">
    <property type="term" value="F:zinc ion binding"/>
    <property type="evidence" value="ECO:0007669"/>
    <property type="project" value="UniProtKB-KW"/>
</dbReference>
<dbReference type="GO" id="GO:0006357">
    <property type="term" value="P:regulation of transcription by RNA polymerase II"/>
    <property type="evidence" value="ECO:0007669"/>
    <property type="project" value="TreeGrafter"/>
</dbReference>
<evidence type="ECO:0000313" key="18">
    <source>
        <dbReference type="Proteomes" id="UP001161247"/>
    </source>
</evidence>
<comment type="cofactor">
    <cofactor evidence="1">
        <name>Fe(2+)</name>
        <dbReference type="ChEBI" id="CHEBI:29033"/>
    </cofactor>
</comment>
<dbReference type="SMART" id="SM00558">
    <property type="entry name" value="JmjC"/>
    <property type="match status" value="1"/>
</dbReference>
<dbReference type="Proteomes" id="UP001161247">
    <property type="component" value="Unassembled WGS sequence"/>
</dbReference>
<evidence type="ECO:0000256" key="8">
    <source>
        <dbReference type="ARBA" id="ARBA00023004"/>
    </source>
</evidence>
<keyword evidence="8" id="KW-0408">Iron</keyword>
<sequence>MTRNSKQVNVEVLIPKQDSLTRYDTPCRRDKPRKRKLILSYNEDEDDNVGDDQEISLVPEIEKYGSVMNERHRTVRKDEVSLAEEDVGRNSGSRLINDVSAKKFTKKRSFSRRRLSFSKERKGCAVTEKSKWDGDEDYGPGSLSMTELSTGGQNISADCEIVPAEIYYEECVHASKLREVHCDQYRIDKGKGEVKKGRKHVIGITGTTDLAQHSHKRRRTSKKEKASVPKTCCGKGGDSDEEWNECLNKQRTSTVSGNDESTNSFATADIRRMPRRCRASSTKIYSFENYLVGDWMDEEEDIELLQYEESTVDTNNLTGNVSYKLSSAQSKEKIRVKRTKGDENGKLSSSKSSSSSSSFNSSSSENDGKSKDISTGGKTNVNKKEPLRCHQCMRRERRTVVPCEKCEDKVYCIRCIREWYPNLSEEDISETCPFCRGNCNCNLCLHSSDLSKVQTPRANRSDQQKAQHLQYFIGLLLPFLKQIHKEQIEEIEMEALIQGVPASSVVIERSVYHPDERVFCDHCSTSIIDLHRSCPSCSFELCLNCCREIRENAFLVRQDTSLYRYADLGYDYMHGGDPSPTSCVMNDLEEQVEPPIQWGSNDDGNITCPPREIGGCGSHFLILKSLLEKDLMSNLEARAQFVLDNCRVPNTFASLDFCESVYPKDSRRASFRRGSTDNCLYCPDSNDTLMHDELFRFRNHWARGEPVIVQNVLEQTSGLSWEPMVMWRALCEHKDTGVSSKMTEVKAIDCLADCQVEINTRKFFKGYVEGRTYMNFWPEMLKLKDWPPSDKFDNLLPRHCDEFISALPFPEYTDPRDGFLNLAVKLPNTILKPDLGPKTYIAYGVARELGRGDSVTKLHCDMSDAVNILTHTAEVSLTDKQRSAIEELKKKHKAQDEKERLEQENKNKNHFRLDNDLSERNETASESCLTSLEKTYEKGGALWDIFRREDVPKLKEYLIKHSKEFRHTYCLPVDKVIHPIHDQSFYLTWEHKRQLKEEYGIEPWTFEQRLGEAVFIPAGCPHQVRNLKSCTKVAVDFVSPENLHECLRLTEEFRKLPKGHKAKEDKLEIKKMIIHAVDQAVRELEELTSSCMNS</sequence>
<dbReference type="PANTHER" id="PTHR12549">
    <property type="entry name" value="JMJC DOMAIN-CONTAINING HISTONE DEMETHYLATION PROTEIN"/>
    <property type="match status" value="1"/>
</dbReference>
<evidence type="ECO:0000256" key="1">
    <source>
        <dbReference type="ARBA" id="ARBA00001954"/>
    </source>
</evidence>
<feature type="region of interest" description="Disordered" evidence="14">
    <location>
        <begin position="890"/>
        <end position="919"/>
    </location>
</feature>
<evidence type="ECO:0000256" key="4">
    <source>
        <dbReference type="ARBA" id="ARBA00022723"/>
    </source>
</evidence>
<dbReference type="AlphaFoldDB" id="A0AAV1BUS6"/>
<feature type="domain" description="RING-type" evidence="15">
    <location>
        <begin position="389"/>
        <end position="436"/>
    </location>
</feature>
<keyword evidence="9" id="KW-0805">Transcription regulation</keyword>
<keyword evidence="4" id="KW-0479">Metal-binding</keyword>
<reference evidence="17" key="1">
    <citation type="submission" date="2023-03" db="EMBL/GenBank/DDBJ databases">
        <authorList>
            <person name="Julca I."/>
        </authorList>
    </citation>
    <scope>NUCLEOTIDE SEQUENCE</scope>
</reference>
<keyword evidence="10" id="KW-0804">Transcription</keyword>
<name>A0AAV1BUS6_OLDCO</name>
<dbReference type="GO" id="GO:0016491">
    <property type="term" value="F:oxidoreductase activity"/>
    <property type="evidence" value="ECO:0007669"/>
    <property type="project" value="UniProtKB-KW"/>
</dbReference>
<comment type="subcellular location">
    <subcellularLocation>
        <location evidence="2">Nucleus</location>
    </subcellularLocation>
</comment>
<evidence type="ECO:0000256" key="6">
    <source>
        <dbReference type="ARBA" id="ARBA00022833"/>
    </source>
</evidence>
<dbReference type="GO" id="GO:0031490">
    <property type="term" value="F:chromatin DNA binding"/>
    <property type="evidence" value="ECO:0007669"/>
    <property type="project" value="TreeGrafter"/>
</dbReference>
<evidence type="ECO:0000259" key="16">
    <source>
        <dbReference type="PROSITE" id="PS51184"/>
    </source>
</evidence>
<dbReference type="SUPFAM" id="SSF51197">
    <property type="entry name" value="Clavaminate synthase-like"/>
    <property type="match status" value="1"/>
</dbReference>
<evidence type="ECO:0000256" key="3">
    <source>
        <dbReference type="ARBA" id="ARBA00006801"/>
    </source>
</evidence>
<keyword evidence="7" id="KW-0560">Oxidoreductase</keyword>
<dbReference type="Pfam" id="PF02373">
    <property type="entry name" value="JmjC"/>
    <property type="match status" value="1"/>
</dbReference>
<comment type="function">
    <text evidence="12">May function as histone H3 lysine demethylase and be involved in regulation of gene expression.</text>
</comment>
<dbReference type="PANTHER" id="PTHR12549:SF37">
    <property type="entry name" value="LYSINE-SPECIFIC DEMETHYLASE JMJ26"/>
    <property type="match status" value="1"/>
</dbReference>
<keyword evidence="18" id="KW-1185">Reference proteome</keyword>
<keyword evidence="5 13" id="KW-0863">Zinc-finger</keyword>
<feature type="domain" description="JmjC" evidence="16">
    <location>
        <begin position="815"/>
        <end position="1054"/>
    </location>
</feature>
<dbReference type="EMBL" id="CATKSE010000001">
    <property type="protein sequence ID" value="CAI9086827.1"/>
    <property type="molecule type" value="Genomic_DNA"/>
</dbReference>
<dbReference type="GO" id="GO:0000785">
    <property type="term" value="C:chromatin"/>
    <property type="evidence" value="ECO:0007669"/>
    <property type="project" value="TreeGrafter"/>
</dbReference>
<organism evidence="17 18">
    <name type="scientific">Oldenlandia corymbosa var. corymbosa</name>
    <dbReference type="NCBI Taxonomy" id="529605"/>
    <lineage>
        <taxon>Eukaryota</taxon>
        <taxon>Viridiplantae</taxon>
        <taxon>Streptophyta</taxon>
        <taxon>Embryophyta</taxon>
        <taxon>Tracheophyta</taxon>
        <taxon>Spermatophyta</taxon>
        <taxon>Magnoliopsida</taxon>
        <taxon>eudicotyledons</taxon>
        <taxon>Gunneridae</taxon>
        <taxon>Pentapetalae</taxon>
        <taxon>asterids</taxon>
        <taxon>lamiids</taxon>
        <taxon>Gentianales</taxon>
        <taxon>Rubiaceae</taxon>
        <taxon>Rubioideae</taxon>
        <taxon>Spermacoceae</taxon>
        <taxon>Hedyotis-Oldenlandia complex</taxon>
        <taxon>Oldenlandia</taxon>
    </lineage>
</organism>
<dbReference type="FunFam" id="2.60.120.650:FF:000026">
    <property type="entry name" value="Transcription factor jumonji domain-containing protein"/>
    <property type="match status" value="1"/>
</dbReference>
<evidence type="ECO:0000256" key="13">
    <source>
        <dbReference type="PROSITE-ProRule" id="PRU00175"/>
    </source>
</evidence>
<feature type="region of interest" description="Disordered" evidence="14">
    <location>
        <begin position="332"/>
        <end position="380"/>
    </location>
</feature>
<feature type="region of interest" description="Disordered" evidence="14">
    <location>
        <begin position="214"/>
        <end position="233"/>
    </location>
</feature>
<evidence type="ECO:0000256" key="11">
    <source>
        <dbReference type="ARBA" id="ARBA00023242"/>
    </source>
</evidence>
<comment type="similarity">
    <text evidence="3">Belongs to the JARID1 histone demethylase family.</text>
</comment>
<keyword evidence="11" id="KW-0539">Nucleus</keyword>
<evidence type="ECO:0000256" key="5">
    <source>
        <dbReference type="ARBA" id="ARBA00022771"/>
    </source>
</evidence>
<proteinExistence type="inferred from homology"/>
<feature type="compositionally biased region" description="Low complexity" evidence="14">
    <location>
        <begin position="348"/>
        <end position="364"/>
    </location>
</feature>
<dbReference type="InterPro" id="IPR045109">
    <property type="entry name" value="LSDs-like"/>
</dbReference>
<evidence type="ECO:0000313" key="17">
    <source>
        <dbReference type="EMBL" id="CAI9086827.1"/>
    </source>
</evidence>
<evidence type="ECO:0000256" key="12">
    <source>
        <dbReference type="ARBA" id="ARBA00060112"/>
    </source>
</evidence>
<dbReference type="PROSITE" id="PS50089">
    <property type="entry name" value="ZF_RING_2"/>
    <property type="match status" value="1"/>
</dbReference>
<dbReference type="Pfam" id="PF10497">
    <property type="entry name" value="zf-4CXXC_R1"/>
    <property type="match status" value="1"/>
</dbReference>
<evidence type="ECO:0000259" key="15">
    <source>
        <dbReference type="PROSITE" id="PS50089"/>
    </source>
</evidence>
<evidence type="ECO:0000256" key="2">
    <source>
        <dbReference type="ARBA" id="ARBA00004123"/>
    </source>
</evidence>
<gene>
    <name evidence="17" type="ORF">OLC1_LOCUS24818</name>
</gene>
<dbReference type="Gene3D" id="2.60.120.650">
    <property type="entry name" value="Cupin"/>
    <property type="match status" value="1"/>
</dbReference>